<feature type="domain" description="AAA+ ATPase" evidence="5">
    <location>
        <begin position="10"/>
        <end position="177"/>
    </location>
</feature>
<keyword evidence="2" id="KW-0547">Nucleotide-binding</keyword>
<dbReference type="Proteomes" id="UP000015543">
    <property type="component" value="Chromosome"/>
</dbReference>
<dbReference type="KEGG" id="thb:N186_04185"/>
<keyword evidence="4" id="KW-0342">GTP-binding</keyword>
<dbReference type="PANTHER" id="PTHR21231:SF8">
    <property type="entry name" value="GPN-LOOP GTPASE 1"/>
    <property type="match status" value="1"/>
</dbReference>
<dbReference type="InterPro" id="IPR027417">
    <property type="entry name" value="P-loop_NTPase"/>
</dbReference>
<keyword evidence="3" id="KW-0378">Hydrolase</keyword>
<evidence type="ECO:0000256" key="3">
    <source>
        <dbReference type="ARBA" id="ARBA00022801"/>
    </source>
</evidence>
<evidence type="ECO:0000313" key="6">
    <source>
        <dbReference type="EMBL" id="AGT35193.1"/>
    </source>
</evidence>
<evidence type="ECO:0000259" key="5">
    <source>
        <dbReference type="SMART" id="SM00382"/>
    </source>
</evidence>
<dbReference type="EMBL" id="CP006646">
    <property type="protein sequence ID" value="AGT35193.1"/>
    <property type="molecule type" value="Genomic_DNA"/>
</dbReference>
<dbReference type="GO" id="GO:0005525">
    <property type="term" value="F:GTP binding"/>
    <property type="evidence" value="ECO:0007669"/>
    <property type="project" value="UniProtKB-KW"/>
</dbReference>
<dbReference type="PATRIC" id="fig|1365176.7.peg.822"/>
<organism evidence="6 7">
    <name type="scientific">Thermofilum adornatum</name>
    <dbReference type="NCBI Taxonomy" id="1365176"/>
    <lineage>
        <taxon>Archaea</taxon>
        <taxon>Thermoproteota</taxon>
        <taxon>Thermoprotei</taxon>
        <taxon>Thermofilales</taxon>
        <taxon>Thermofilaceae</taxon>
        <taxon>Thermofilum</taxon>
    </lineage>
</organism>
<accession>S5ZDT1</accession>
<sequence length="262" mass="29391">MVLVIYLMVKKNIVVVLGPAGCGKTSLVASLGKWIEKNQFMKPGYVNLDPGAVFTPYVADVDIRSYVRAEEVMTRERLGPNGALIRSIEIAMGNLDDIVAKIASLKNPYILVDTPGQMELFLFRDFGVEFVEKMKKYDYVMGIVIFDPTLASRPQDILSLKLLATIAQLRLGIDTIPVVNKGDLGREKLEIMQKLLTSPEQLADEVKRVEGLLGEISEKMIQILEEYRFATRIPIVSSLTWEGLEKLYDMIHEIFCTCGDLT</sequence>
<evidence type="ECO:0000256" key="2">
    <source>
        <dbReference type="ARBA" id="ARBA00022741"/>
    </source>
</evidence>
<dbReference type="SMART" id="SM00382">
    <property type="entry name" value="AAA"/>
    <property type="match status" value="1"/>
</dbReference>
<dbReference type="SUPFAM" id="SSF52540">
    <property type="entry name" value="P-loop containing nucleoside triphosphate hydrolases"/>
    <property type="match status" value="1"/>
</dbReference>
<reference evidence="6 7" key="1">
    <citation type="journal article" date="2013" name="Genome Announc.">
        <title>Complete Genomic Sequence of 'Thermofilum adornatus' Strain 1910bT, a Hyperthermophilic Anaerobic Organotrophic Crenarchaeon.</title>
        <authorList>
            <person name="Dominova I.N."/>
            <person name="Kublanov I.V."/>
            <person name="Podosokorskaya O.A."/>
            <person name="Derbikova K.S."/>
            <person name="Patrushev M.V."/>
            <person name="Toshchakov S.V."/>
        </authorList>
    </citation>
    <scope>NUCLEOTIDE SEQUENCE [LARGE SCALE GENOMIC DNA]</scope>
    <source>
        <strain evidence="7">1910b</strain>
    </source>
</reference>
<dbReference type="Gene3D" id="3.40.50.300">
    <property type="entry name" value="P-loop containing nucleotide triphosphate hydrolases"/>
    <property type="match status" value="1"/>
</dbReference>
<dbReference type="InterPro" id="IPR004130">
    <property type="entry name" value="Gpn"/>
</dbReference>
<comment type="similarity">
    <text evidence="1">Belongs to the GPN-loop GTPase family.</text>
</comment>
<dbReference type="HOGENOM" id="CLU_037460_3_0_2"/>
<name>S5ZDT1_9CREN</name>
<dbReference type="GO" id="GO:0003924">
    <property type="term" value="F:GTPase activity"/>
    <property type="evidence" value="ECO:0007669"/>
    <property type="project" value="TreeGrafter"/>
</dbReference>
<dbReference type="AlphaFoldDB" id="S5ZDT1"/>
<evidence type="ECO:0000313" key="7">
    <source>
        <dbReference type="Proteomes" id="UP000015543"/>
    </source>
</evidence>
<dbReference type="eggNOG" id="arCOG01225">
    <property type="taxonomic scope" value="Archaea"/>
</dbReference>
<protein>
    <recommendedName>
        <fullName evidence="5">AAA+ ATPase domain-containing protein</fullName>
    </recommendedName>
</protein>
<evidence type="ECO:0000256" key="4">
    <source>
        <dbReference type="ARBA" id="ARBA00023134"/>
    </source>
</evidence>
<evidence type="ECO:0000256" key="1">
    <source>
        <dbReference type="ARBA" id="ARBA00005290"/>
    </source>
</evidence>
<dbReference type="Pfam" id="PF03029">
    <property type="entry name" value="ATP_bind_1"/>
    <property type="match status" value="1"/>
</dbReference>
<dbReference type="InterPro" id="IPR003593">
    <property type="entry name" value="AAA+_ATPase"/>
</dbReference>
<dbReference type="PANTHER" id="PTHR21231">
    <property type="entry name" value="XPA-BINDING PROTEIN 1-RELATED"/>
    <property type="match status" value="1"/>
</dbReference>
<proteinExistence type="inferred from homology"/>
<gene>
    <name evidence="6" type="ORF">N186_04185</name>
</gene>
<keyword evidence="7" id="KW-1185">Reference proteome</keyword>